<dbReference type="Proteomes" id="UP000002866">
    <property type="component" value="Chromosome 1"/>
</dbReference>
<protein>
    <recommendedName>
        <fullName evidence="1">SET domain-containing protein</fullName>
    </recommendedName>
</protein>
<dbReference type="CDD" id="cd19180">
    <property type="entry name" value="SET_SpSET10-like"/>
    <property type="match status" value="1"/>
</dbReference>
<feature type="domain" description="SET" evidence="1">
    <location>
        <begin position="23"/>
        <end position="247"/>
    </location>
</feature>
<dbReference type="InterPro" id="IPR046341">
    <property type="entry name" value="SET_dom_sf"/>
</dbReference>
<accession>I2GWA9</accession>
<dbReference type="AlphaFoldDB" id="I2GWA9"/>
<organism evidence="2 3">
    <name type="scientific">Henningerozyma blattae (strain ATCC 34711 / CBS 6284 / DSM 70876 / NBRC 10599 / NRRL Y-10934 / UCD 77-7)</name>
    <name type="common">Yeast</name>
    <name type="synonym">Tetrapisispora blattae</name>
    <dbReference type="NCBI Taxonomy" id="1071380"/>
    <lineage>
        <taxon>Eukaryota</taxon>
        <taxon>Fungi</taxon>
        <taxon>Dikarya</taxon>
        <taxon>Ascomycota</taxon>
        <taxon>Saccharomycotina</taxon>
        <taxon>Saccharomycetes</taxon>
        <taxon>Saccharomycetales</taxon>
        <taxon>Saccharomycetaceae</taxon>
        <taxon>Henningerozyma</taxon>
    </lineage>
</organism>
<reference evidence="2 3" key="1">
    <citation type="journal article" date="2011" name="Proc. Natl. Acad. Sci. U.S.A.">
        <title>Evolutionary erosion of yeast sex chromosomes by mating-type switching accidents.</title>
        <authorList>
            <person name="Gordon J.L."/>
            <person name="Armisen D."/>
            <person name="Proux-Wera E."/>
            <person name="Oheigeartaigh S.S."/>
            <person name="Byrne K.P."/>
            <person name="Wolfe K.H."/>
        </authorList>
    </citation>
    <scope>NUCLEOTIDE SEQUENCE [LARGE SCALE GENOMIC DNA]</scope>
    <source>
        <strain evidence="3">ATCC 34711 / CBS 6284 / DSM 70876 / NBRC 10599 / NRRL Y-10934 / UCD 77-7</strain>
    </source>
</reference>
<dbReference type="InParanoid" id="I2GWA9"/>
<keyword evidence="3" id="KW-1185">Reference proteome</keyword>
<dbReference type="PANTHER" id="PTHR13271">
    <property type="entry name" value="UNCHARACTERIZED PUTATIVE METHYLTRANSFERASE"/>
    <property type="match status" value="1"/>
</dbReference>
<dbReference type="RefSeq" id="XP_004177930.1">
    <property type="nucleotide sequence ID" value="XM_004177882.1"/>
</dbReference>
<dbReference type="FunCoup" id="I2GWA9">
    <property type="interactions" value="354"/>
</dbReference>
<dbReference type="HOGENOM" id="CLU_030667_2_0_1"/>
<dbReference type="InterPro" id="IPR050600">
    <property type="entry name" value="SETD3_SETD6_MTase"/>
</dbReference>
<dbReference type="OrthoDB" id="42889at2759"/>
<dbReference type="GeneID" id="14493316"/>
<dbReference type="Gene3D" id="3.90.1410.10">
    <property type="entry name" value="set domain protein methyltransferase, domain 1"/>
    <property type="match status" value="1"/>
</dbReference>
<gene>
    <name evidence="2" type="primary">TBLA0A06190</name>
    <name evidence="2" type="ORF">TBLA_0A06190</name>
</gene>
<evidence type="ECO:0000259" key="1">
    <source>
        <dbReference type="PROSITE" id="PS50280"/>
    </source>
</evidence>
<name>I2GWA9_HENB6</name>
<dbReference type="GO" id="GO:0016279">
    <property type="term" value="F:protein-lysine N-methyltransferase activity"/>
    <property type="evidence" value="ECO:0007669"/>
    <property type="project" value="EnsemblFungi"/>
</dbReference>
<dbReference type="eggNOG" id="KOG1337">
    <property type="taxonomic scope" value="Eukaryota"/>
</dbReference>
<dbReference type="OMA" id="FLWSHLI"/>
<dbReference type="SUPFAM" id="SSF82199">
    <property type="entry name" value="SET domain"/>
    <property type="match status" value="1"/>
</dbReference>
<dbReference type="InterPro" id="IPR001214">
    <property type="entry name" value="SET_dom"/>
</dbReference>
<dbReference type="STRING" id="1071380.I2GWA9"/>
<dbReference type="PROSITE" id="PS50280">
    <property type="entry name" value="SET"/>
    <property type="match status" value="1"/>
</dbReference>
<dbReference type="PANTHER" id="PTHR13271:SF147">
    <property type="entry name" value="PROTEIN-LYSINE N-METHYLTRANSFERASE EFM1-RELATED"/>
    <property type="match status" value="1"/>
</dbReference>
<dbReference type="GO" id="GO:0005634">
    <property type="term" value="C:nucleus"/>
    <property type="evidence" value="ECO:0007669"/>
    <property type="project" value="TreeGrafter"/>
</dbReference>
<dbReference type="EMBL" id="HE806316">
    <property type="protein sequence ID" value="CCH58411.1"/>
    <property type="molecule type" value="Genomic_DNA"/>
</dbReference>
<evidence type="ECO:0000313" key="3">
    <source>
        <dbReference type="Proteomes" id="UP000002866"/>
    </source>
</evidence>
<dbReference type="KEGG" id="tbl:TBLA_0A06190"/>
<sequence>MSESQIVNDLISWGEKNGIKITKGLKFVNLPNKGISCIASEELGGQQPIIEVPSDIIFCSKQIQEFLPGIEIDSQDSNTCLKIILCKLKFDTKDSNSPHRFEPYINALPEIIDSPLNWNEDELKLLQNTNLGNCLKERFQNVYDEWFKFLEKYQNYQEFETQSETSWYNFSNFLWAHLIITSRSFPEYIINPNCPRDSVMLLPVLDLLNHSNYSKVEWDGNKGGNFIYKKLDLQEIEIGDEIYNNYGGKGNEELLNGYGFVIEDNLFDSVLLKIKIDNETITDMANRGIKIPQLEDYTWFAFDKPKEGEPVAPSLQGEVIFLINKHHDESIQDMINIFAFLNRKQIHEDFAQPINQLEGIQMLRNAIEYKLMKHQEPITNAKDDDDKEKQKINEYRKKCSEIYRNGQISIFKEVIGKLKKLEKTILKSGKKLLTMDKIIKNDQEFIERELQEFFRGKEIVFETHMEILVIWILVKIRNNSFPVKCGWVQKMYDSQEGLLFYSDNESDEFYQRLDLHEQITAEACNRGFHFIKSNVYTRISNDECIFIGEF</sequence>
<evidence type="ECO:0000313" key="2">
    <source>
        <dbReference type="EMBL" id="CCH58411.1"/>
    </source>
</evidence>
<proteinExistence type="predicted"/>
<dbReference type="InterPro" id="IPR044432">
    <property type="entry name" value="Set10/Efm1_SET"/>
</dbReference>